<feature type="signal peptide" evidence="2">
    <location>
        <begin position="1"/>
        <end position="28"/>
    </location>
</feature>
<feature type="region of interest" description="Disordered" evidence="1">
    <location>
        <begin position="37"/>
        <end position="62"/>
    </location>
</feature>
<feature type="chain" id="PRO_5044871490" evidence="2">
    <location>
        <begin position="29"/>
        <end position="406"/>
    </location>
</feature>
<dbReference type="Proteomes" id="UP001530315">
    <property type="component" value="Unassembled WGS sequence"/>
</dbReference>
<name>A0ABD3NYJ4_9STRA</name>
<dbReference type="AlphaFoldDB" id="A0ABD3NYJ4"/>
<evidence type="ECO:0000313" key="3">
    <source>
        <dbReference type="EMBL" id="KAL3780111.1"/>
    </source>
</evidence>
<organism evidence="3 4">
    <name type="scientific">Stephanodiscus triporus</name>
    <dbReference type="NCBI Taxonomy" id="2934178"/>
    <lineage>
        <taxon>Eukaryota</taxon>
        <taxon>Sar</taxon>
        <taxon>Stramenopiles</taxon>
        <taxon>Ochrophyta</taxon>
        <taxon>Bacillariophyta</taxon>
        <taxon>Coscinodiscophyceae</taxon>
        <taxon>Thalassiosirophycidae</taxon>
        <taxon>Stephanodiscales</taxon>
        <taxon>Stephanodiscaceae</taxon>
        <taxon>Stephanodiscus</taxon>
    </lineage>
</organism>
<comment type="caution">
    <text evidence="3">The sequence shown here is derived from an EMBL/GenBank/DDBJ whole genome shotgun (WGS) entry which is preliminary data.</text>
</comment>
<evidence type="ECO:0000256" key="2">
    <source>
        <dbReference type="SAM" id="SignalP"/>
    </source>
</evidence>
<evidence type="ECO:0000313" key="4">
    <source>
        <dbReference type="Proteomes" id="UP001530315"/>
    </source>
</evidence>
<keyword evidence="2" id="KW-0732">Signal</keyword>
<proteinExistence type="predicted"/>
<keyword evidence="4" id="KW-1185">Reference proteome</keyword>
<dbReference type="EMBL" id="JALLAZ020001130">
    <property type="protein sequence ID" value="KAL3780111.1"/>
    <property type="molecule type" value="Genomic_DNA"/>
</dbReference>
<reference evidence="3 4" key="1">
    <citation type="submission" date="2024-10" db="EMBL/GenBank/DDBJ databases">
        <title>Updated reference genomes for cyclostephanoid diatoms.</title>
        <authorList>
            <person name="Roberts W.R."/>
            <person name="Alverson A.J."/>
        </authorList>
    </citation>
    <scope>NUCLEOTIDE SEQUENCE [LARGE SCALE GENOMIC DNA]</scope>
    <source>
        <strain evidence="3 4">AJA276-08</strain>
    </source>
</reference>
<gene>
    <name evidence="3" type="ORF">ACHAW5_005749</name>
</gene>
<evidence type="ECO:0000256" key="1">
    <source>
        <dbReference type="SAM" id="MobiDB-lite"/>
    </source>
</evidence>
<sequence>MTTGRRQPRELLALYLPLCFALIALSRTARLTEYGIGSSAGGGDAPPPSTNDDATDRRGAAPWRSSRSAVLAMATNMYQGEYQIFVGSLRATGYSGHIVLGINDDAGEDVVDYLSSQNVTIKPIVRGDPGSYHEYKTSHARFFLYRDWIENCTSCTDGIMLTDFRDAYFQADPFATAVKLRQQYPIMVFEELVDGVHDASHWLNNDPVPICRGYTFEPHQPMLCSGSTMGSREGILEYLRAMTTEIKHWKNTKKCNFNMVGDDQSIHNYLYYTNQLNYTTEKGTVVNAKAIPHRTGPIHVVGVQASRIYKNVSETIGCKPWPVPCPERVNYYVKDDVWQRWIPERPGFGAPKDTTSLLDPETGMILNLDGTPSAQVHQVDRFGDLSQRWLEMMREKGWPYNKATWP</sequence>
<accession>A0ABD3NYJ4</accession>
<protein>
    <submittedName>
        <fullName evidence="3">Uncharacterized protein</fullName>
    </submittedName>
</protein>